<name>A0A450UE96_9GAMM</name>
<accession>A0A450UE96</accession>
<protein>
    <submittedName>
        <fullName evidence="1">Uncharacterized protein</fullName>
    </submittedName>
</protein>
<sequence>MQRPGYEELFEWLGDIPDEQLRRIWRGSFEKHRTTNDPRFSTMMGFIEMEQSRRWQHDPIDCRCDEKGNE</sequence>
<organism evidence="1">
    <name type="scientific">Candidatus Kentrum sp. LFY</name>
    <dbReference type="NCBI Taxonomy" id="2126342"/>
    <lineage>
        <taxon>Bacteria</taxon>
        <taxon>Pseudomonadati</taxon>
        <taxon>Pseudomonadota</taxon>
        <taxon>Gammaproteobacteria</taxon>
        <taxon>Candidatus Kentrum</taxon>
    </lineage>
</organism>
<proteinExistence type="predicted"/>
<dbReference type="EMBL" id="CAADFH010000013">
    <property type="protein sequence ID" value="VFJ90871.1"/>
    <property type="molecule type" value="Genomic_DNA"/>
</dbReference>
<reference evidence="1" key="1">
    <citation type="submission" date="2019-02" db="EMBL/GenBank/DDBJ databases">
        <authorList>
            <person name="Gruber-Vodicka R. H."/>
            <person name="Seah K. B. B."/>
        </authorList>
    </citation>
    <scope>NUCLEOTIDE SEQUENCE</scope>
    <source>
        <strain evidence="1">BECK_M6</strain>
    </source>
</reference>
<dbReference type="AlphaFoldDB" id="A0A450UE96"/>
<evidence type="ECO:0000313" key="1">
    <source>
        <dbReference type="EMBL" id="VFJ90871.1"/>
    </source>
</evidence>
<gene>
    <name evidence="1" type="ORF">BECKLFY1418A_GA0070994_101343</name>
</gene>